<evidence type="ECO:0000313" key="2">
    <source>
        <dbReference type="Proteomes" id="UP000740926"/>
    </source>
</evidence>
<evidence type="ECO:0000313" key="1">
    <source>
        <dbReference type="EMBL" id="KAG1534455.1"/>
    </source>
</evidence>
<organism evidence="1 2">
    <name type="scientific">Rhizopus delemar</name>
    <dbReference type="NCBI Taxonomy" id="936053"/>
    <lineage>
        <taxon>Eukaryota</taxon>
        <taxon>Fungi</taxon>
        <taxon>Fungi incertae sedis</taxon>
        <taxon>Mucoromycota</taxon>
        <taxon>Mucoromycotina</taxon>
        <taxon>Mucoromycetes</taxon>
        <taxon>Mucorales</taxon>
        <taxon>Mucorineae</taxon>
        <taxon>Rhizopodaceae</taxon>
        <taxon>Rhizopus</taxon>
    </lineage>
</organism>
<dbReference type="AlphaFoldDB" id="A0A9P7C441"/>
<gene>
    <name evidence="1" type="ORF">G6F50_015555</name>
</gene>
<name>A0A9P7C441_9FUNG</name>
<dbReference type="Proteomes" id="UP000740926">
    <property type="component" value="Unassembled WGS sequence"/>
</dbReference>
<proteinExistence type="predicted"/>
<keyword evidence="2" id="KW-1185">Reference proteome</keyword>
<accession>A0A9P7C441</accession>
<dbReference type="EMBL" id="JAANIU010008725">
    <property type="protein sequence ID" value="KAG1534455.1"/>
    <property type="molecule type" value="Genomic_DNA"/>
</dbReference>
<protein>
    <submittedName>
        <fullName evidence="1">Uncharacterized protein</fullName>
    </submittedName>
</protein>
<comment type="caution">
    <text evidence="1">The sequence shown here is derived from an EMBL/GenBank/DDBJ whole genome shotgun (WGS) entry which is preliminary data.</text>
</comment>
<sequence length="88" mass="9441">MLDLAQTHSLTLGYKWSPPKCAVLNAPAATSSRSVQLSLYGQDLPTADEFTYLGVPFDGKGICTSALIKHRSLPSAALFSSVRFVHTS</sequence>
<reference evidence="1 2" key="1">
    <citation type="journal article" date="2020" name="Microb. Genom.">
        <title>Genetic diversity of clinical and environmental Mucorales isolates obtained from an investigation of mucormycosis cases among solid organ transplant recipients.</title>
        <authorList>
            <person name="Nguyen M.H."/>
            <person name="Kaul D."/>
            <person name="Muto C."/>
            <person name="Cheng S.J."/>
            <person name="Richter R.A."/>
            <person name="Bruno V.M."/>
            <person name="Liu G."/>
            <person name="Beyhan S."/>
            <person name="Sundermann A.J."/>
            <person name="Mounaud S."/>
            <person name="Pasculle A.W."/>
            <person name="Nierman W.C."/>
            <person name="Driscoll E."/>
            <person name="Cumbie R."/>
            <person name="Clancy C.J."/>
            <person name="Dupont C.L."/>
        </authorList>
    </citation>
    <scope>NUCLEOTIDE SEQUENCE [LARGE SCALE GENOMIC DNA]</scope>
    <source>
        <strain evidence="1 2">GL24</strain>
    </source>
</reference>